<accession>A0ACC2BWC9</accession>
<name>A0ACC2BWC9_DIPCM</name>
<reference evidence="2" key="1">
    <citation type="journal article" date="2024" name="Proc. Natl. Acad. Sci. U.S.A.">
        <title>Extraordinary preservation of gene collinearity over three hundred million years revealed in homosporous lycophytes.</title>
        <authorList>
            <person name="Li C."/>
            <person name="Wickell D."/>
            <person name="Kuo L.Y."/>
            <person name="Chen X."/>
            <person name="Nie B."/>
            <person name="Liao X."/>
            <person name="Peng D."/>
            <person name="Ji J."/>
            <person name="Jenkins J."/>
            <person name="Williams M."/>
            <person name="Shu S."/>
            <person name="Plott C."/>
            <person name="Barry K."/>
            <person name="Rajasekar S."/>
            <person name="Grimwood J."/>
            <person name="Han X."/>
            <person name="Sun S."/>
            <person name="Hou Z."/>
            <person name="He W."/>
            <person name="Dai G."/>
            <person name="Sun C."/>
            <person name="Schmutz J."/>
            <person name="Leebens-Mack J.H."/>
            <person name="Li F.W."/>
            <person name="Wang L."/>
        </authorList>
    </citation>
    <scope>NUCLEOTIDE SEQUENCE [LARGE SCALE GENOMIC DNA]</scope>
    <source>
        <strain evidence="2">cv. PW_Plant_1</strain>
    </source>
</reference>
<organism evidence="1 2">
    <name type="scientific">Diphasiastrum complanatum</name>
    <name type="common">Issler's clubmoss</name>
    <name type="synonym">Lycopodium complanatum</name>
    <dbReference type="NCBI Taxonomy" id="34168"/>
    <lineage>
        <taxon>Eukaryota</taxon>
        <taxon>Viridiplantae</taxon>
        <taxon>Streptophyta</taxon>
        <taxon>Embryophyta</taxon>
        <taxon>Tracheophyta</taxon>
        <taxon>Lycopodiopsida</taxon>
        <taxon>Lycopodiales</taxon>
        <taxon>Lycopodiaceae</taxon>
        <taxon>Lycopodioideae</taxon>
        <taxon>Diphasiastrum</taxon>
    </lineage>
</organism>
<proteinExistence type="predicted"/>
<evidence type="ECO:0000313" key="2">
    <source>
        <dbReference type="Proteomes" id="UP001162992"/>
    </source>
</evidence>
<keyword evidence="2" id="KW-1185">Reference proteome</keyword>
<comment type="caution">
    <text evidence="1">The sequence shown here is derived from an EMBL/GenBank/DDBJ whole genome shotgun (WGS) entry which is preliminary data.</text>
</comment>
<sequence length="104" mass="11854">MRRGMMRAWRVERSSGLTIRRRSGLRGIRRRMRRWGRRHRGMTLLTCWWTLMRRQRRSQPFLHVGLGGDLEVLGGGGLSSLFVDRSGASQAAVGQASSQWVGSS</sequence>
<gene>
    <name evidence="1" type="ORF">O6H91_13G075400</name>
</gene>
<dbReference type="EMBL" id="CM055104">
    <property type="protein sequence ID" value="KAJ7534007.1"/>
    <property type="molecule type" value="Genomic_DNA"/>
</dbReference>
<dbReference type="Proteomes" id="UP001162992">
    <property type="component" value="Chromosome 13"/>
</dbReference>
<protein>
    <submittedName>
        <fullName evidence="1">Uncharacterized protein</fullName>
    </submittedName>
</protein>
<evidence type="ECO:0000313" key="1">
    <source>
        <dbReference type="EMBL" id="KAJ7534007.1"/>
    </source>
</evidence>